<organism evidence="2 3">
    <name type="scientific">Sphaeroforma arctica JP610</name>
    <dbReference type="NCBI Taxonomy" id="667725"/>
    <lineage>
        <taxon>Eukaryota</taxon>
        <taxon>Ichthyosporea</taxon>
        <taxon>Ichthyophonida</taxon>
        <taxon>Sphaeroforma</taxon>
    </lineage>
</organism>
<dbReference type="RefSeq" id="XP_014148230.1">
    <property type="nucleotide sequence ID" value="XM_014292755.1"/>
</dbReference>
<sequence length="104" mass="11590">MALSGMLAPNLKATEKVDFTSVLRNFITSSYNDSPGAHDQALASITNMRMSAAQTIHPGLVGDIIRYCQQAEKLAEKFPMKDTSKILVNFDWEDAFKAGRKHRM</sequence>
<feature type="non-terminal residue" evidence="2">
    <location>
        <position position="104"/>
    </location>
</feature>
<evidence type="ECO:0000313" key="2">
    <source>
        <dbReference type="EMBL" id="KNC74328.1"/>
    </source>
</evidence>
<keyword evidence="3" id="KW-1185">Reference proteome</keyword>
<dbReference type="GeneID" id="25913627"/>
<dbReference type="AlphaFoldDB" id="A0A0L0FE36"/>
<accession>A0A0L0FE36</accession>
<dbReference type="Gene3D" id="1.25.40.280">
    <property type="entry name" value="alix/aip1 like domains"/>
    <property type="match status" value="1"/>
</dbReference>
<evidence type="ECO:0000259" key="1">
    <source>
        <dbReference type="Pfam" id="PF03097"/>
    </source>
</evidence>
<protein>
    <recommendedName>
        <fullName evidence="1">BRO1 domain-containing protein</fullName>
    </recommendedName>
</protein>
<dbReference type="OrthoDB" id="64867at2759"/>
<dbReference type="Proteomes" id="UP000054560">
    <property type="component" value="Unassembled WGS sequence"/>
</dbReference>
<name>A0A0L0FE36_9EUKA</name>
<proteinExistence type="predicted"/>
<dbReference type="InterPro" id="IPR004328">
    <property type="entry name" value="BRO1_dom"/>
</dbReference>
<feature type="domain" description="BRO1" evidence="1">
    <location>
        <begin position="6"/>
        <end position="101"/>
    </location>
</feature>
<evidence type="ECO:0000313" key="3">
    <source>
        <dbReference type="Proteomes" id="UP000054560"/>
    </source>
</evidence>
<gene>
    <name evidence="2" type="ORF">SARC_13123</name>
</gene>
<dbReference type="InterPro" id="IPR038499">
    <property type="entry name" value="BRO1_sf"/>
</dbReference>
<dbReference type="EMBL" id="KQ244514">
    <property type="protein sequence ID" value="KNC74328.1"/>
    <property type="molecule type" value="Genomic_DNA"/>
</dbReference>
<dbReference type="Pfam" id="PF03097">
    <property type="entry name" value="BRO1"/>
    <property type="match status" value="1"/>
</dbReference>
<reference evidence="2 3" key="1">
    <citation type="submission" date="2011-02" db="EMBL/GenBank/DDBJ databases">
        <title>The Genome Sequence of Sphaeroforma arctica JP610.</title>
        <authorList>
            <consortium name="The Broad Institute Genome Sequencing Platform"/>
            <person name="Russ C."/>
            <person name="Cuomo C."/>
            <person name="Young S.K."/>
            <person name="Zeng Q."/>
            <person name="Gargeya S."/>
            <person name="Alvarado L."/>
            <person name="Berlin A."/>
            <person name="Chapman S.B."/>
            <person name="Chen Z."/>
            <person name="Freedman E."/>
            <person name="Gellesch M."/>
            <person name="Goldberg J."/>
            <person name="Griggs A."/>
            <person name="Gujja S."/>
            <person name="Heilman E."/>
            <person name="Heiman D."/>
            <person name="Howarth C."/>
            <person name="Mehta T."/>
            <person name="Neiman D."/>
            <person name="Pearson M."/>
            <person name="Roberts A."/>
            <person name="Saif S."/>
            <person name="Shea T."/>
            <person name="Shenoy N."/>
            <person name="Sisk P."/>
            <person name="Stolte C."/>
            <person name="Sykes S."/>
            <person name="White J."/>
            <person name="Yandava C."/>
            <person name="Burger G."/>
            <person name="Gray M.W."/>
            <person name="Holland P.W.H."/>
            <person name="King N."/>
            <person name="Lang F.B.F."/>
            <person name="Roger A.J."/>
            <person name="Ruiz-Trillo I."/>
            <person name="Haas B."/>
            <person name="Nusbaum C."/>
            <person name="Birren B."/>
        </authorList>
    </citation>
    <scope>NUCLEOTIDE SEQUENCE [LARGE SCALE GENOMIC DNA]</scope>
    <source>
        <strain evidence="2 3">JP610</strain>
    </source>
</reference>